<comment type="caution">
    <text evidence="8">The sequence shown here is derived from an EMBL/GenBank/DDBJ whole genome shotgun (WGS) entry which is preliminary data.</text>
</comment>
<accession>A0A418VZV9</accession>
<dbReference type="Gene3D" id="3.40.50.40">
    <property type="match status" value="1"/>
</dbReference>
<dbReference type="InterPro" id="IPR036152">
    <property type="entry name" value="Asp/glu_Ase-like_sf"/>
</dbReference>
<feature type="binding site" evidence="3">
    <location>
        <begin position="98"/>
        <end position="99"/>
    </location>
    <ligand>
        <name>substrate</name>
    </ligand>
</feature>
<evidence type="ECO:0000256" key="3">
    <source>
        <dbReference type="PIRSR" id="PIRSR001220-2"/>
    </source>
</evidence>
<evidence type="ECO:0000256" key="5">
    <source>
        <dbReference type="PROSITE-ProRule" id="PRU10100"/>
    </source>
</evidence>
<dbReference type="AlphaFoldDB" id="A0A418VZV9"/>
<dbReference type="PROSITE" id="PS51732">
    <property type="entry name" value="ASN_GLN_ASE_3"/>
    <property type="match status" value="1"/>
</dbReference>
<comment type="similarity">
    <text evidence="1">Belongs to the asparaginase 1 family.</text>
</comment>
<feature type="active site" evidence="4">
    <location>
        <position position="12"/>
    </location>
</feature>
<evidence type="ECO:0000256" key="1">
    <source>
        <dbReference type="ARBA" id="ARBA00010518"/>
    </source>
</evidence>
<dbReference type="PIRSF" id="PIRSF001220">
    <property type="entry name" value="L-ASNase_gatD"/>
    <property type="match status" value="1"/>
</dbReference>
<feature type="domain" description="Asparaginase/glutaminase C-terminal" evidence="7">
    <location>
        <begin position="236"/>
        <end position="351"/>
    </location>
</feature>
<dbReference type="Pfam" id="PF00710">
    <property type="entry name" value="Asparaginase"/>
    <property type="match status" value="1"/>
</dbReference>
<evidence type="ECO:0000313" key="9">
    <source>
        <dbReference type="Proteomes" id="UP000283458"/>
    </source>
</evidence>
<evidence type="ECO:0000256" key="4">
    <source>
        <dbReference type="PROSITE-ProRule" id="PRU10099"/>
    </source>
</evidence>
<dbReference type="Pfam" id="PF17763">
    <property type="entry name" value="Asparaginase_C"/>
    <property type="match status" value="1"/>
</dbReference>
<dbReference type="InterPro" id="IPR027475">
    <property type="entry name" value="Asparaginase/glutaminase_AS2"/>
</dbReference>
<dbReference type="Proteomes" id="UP000283458">
    <property type="component" value="Unassembled WGS sequence"/>
</dbReference>
<proteinExistence type="inferred from homology"/>
<dbReference type="PANTHER" id="PTHR11707:SF28">
    <property type="entry name" value="60 KDA LYSOPHOSPHOLIPASE"/>
    <property type="match status" value="1"/>
</dbReference>
<evidence type="ECO:0000259" key="6">
    <source>
        <dbReference type="Pfam" id="PF00710"/>
    </source>
</evidence>
<evidence type="ECO:0000259" key="7">
    <source>
        <dbReference type="Pfam" id="PF17763"/>
    </source>
</evidence>
<dbReference type="InterPro" id="IPR006034">
    <property type="entry name" value="Asparaginase/glutaminase-like"/>
</dbReference>
<dbReference type="PANTHER" id="PTHR11707">
    <property type="entry name" value="L-ASPARAGINASE"/>
    <property type="match status" value="1"/>
</dbReference>
<dbReference type="PROSITE" id="PS00917">
    <property type="entry name" value="ASN_GLN_ASE_2"/>
    <property type="match status" value="1"/>
</dbReference>
<dbReference type="PROSITE" id="PS00144">
    <property type="entry name" value="ASN_GLN_ASE_1"/>
    <property type="match status" value="1"/>
</dbReference>
<dbReference type="InterPro" id="IPR041725">
    <property type="entry name" value="L-asparaginase_I"/>
</dbReference>
<dbReference type="PIRSF" id="PIRSF500176">
    <property type="entry name" value="L_ASNase"/>
    <property type="match status" value="1"/>
</dbReference>
<dbReference type="RefSeq" id="WP_119828924.1">
    <property type="nucleotide sequence ID" value="NZ_QYUL01000001.1"/>
</dbReference>
<dbReference type="PRINTS" id="PR00139">
    <property type="entry name" value="ASNGLNASE"/>
</dbReference>
<dbReference type="InterPro" id="IPR040919">
    <property type="entry name" value="Asparaginase_C"/>
</dbReference>
<dbReference type="InterPro" id="IPR027474">
    <property type="entry name" value="L-asparaginase_N"/>
</dbReference>
<dbReference type="SMART" id="SM00870">
    <property type="entry name" value="Asparaginase"/>
    <property type="match status" value="1"/>
</dbReference>
<gene>
    <name evidence="8" type="ORF">D3877_00880</name>
</gene>
<evidence type="ECO:0000313" key="8">
    <source>
        <dbReference type="EMBL" id="RJF83283.1"/>
    </source>
</evidence>
<dbReference type="GO" id="GO:0004067">
    <property type="term" value="F:asparaginase activity"/>
    <property type="evidence" value="ECO:0007669"/>
    <property type="project" value="UniProtKB-UniRule"/>
</dbReference>
<feature type="active site" description="O-isoaspartyl threonine intermediate" evidence="2">
    <location>
        <position position="12"/>
    </location>
</feature>
<dbReference type="InterPro" id="IPR020827">
    <property type="entry name" value="Asparaginase/glutaminase_AS1"/>
</dbReference>
<name>A0A418VZV9_9PROT</name>
<reference evidence="8 9" key="1">
    <citation type="submission" date="2018-09" db="EMBL/GenBank/DDBJ databases">
        <authorList>
            <person name="Zhu H."/>
        </authorList>
    </citation>
    <scope>NUCLEOTIDE SEQUENCE [LARGE SCALE GENOMIC DNA]</scope>
    <source>
        <strain evidence="8 9">K2W22B-5</strain>
    </source>
</reference>
<feature type="binding site" evidence="3">
    <location>
        <position position="67"/>
    </location>
    <ligand>
        <name>substrate</name>
    </ligand>
</feature>
<dbReference type="InterPro" id="IPR037152">
    <property type="entry name" value="L-asparaginase_N_sf"/>
</dbReference>
<feature type="active site" evidence="5">
    <location>
        <position position="98"/>
    </location>
</feature>
<dbReference type="SUPFAM" id="SSF53774">
    <property type="entry name" value="Glutaminase/Asparaginase"/>
    <property type="match status" value="1"/>
</dbReference>
<feature type="domain" description="L-asparaginase N-terminal" evidence="6">
    <location>
        <begin position="3"/>
        <end position="191"/>
    </location>
</feature>
<keyword evidence="9" id="KW-1185">Reference proteome</keyword>
<dbReference type="Gene3D" id="3.40.50.1170">
    <property type="entry name" value="L-asparaginase, N-terminal domain"/>
    <property type="match status" value="1"/>
</dbReference>
<dbReference type="InterPro" id="IPR027473">
    <property type="entry name" value="L-asparaginase_C"/>
</dbReference>
<protein>
    <submittedName>
        <fullName evidence="8">Asparaginase</fullName>
    </submittedName>
</protein>
<dbReference type="GO" id="GO:0006520">
    <property type="term" value="P:amino acid metabolic process"/>
    <property type="evidence" value="ECO:0007669"/>
    <property type="project" value="InterPro"/>
</dbReference>
<dbReference type="EMBL" id="QYUL01000001">
    <property type="protein sequence ID" value="RJF83283.1"/>
    <property type="molecule type" value="Genomic_DNA"/>
</dbReference>
<dbReference type="OrthoDB" id="9788068at2"/>
<evidence type="ECO:0000256" key="2">
    <source>
        <dbReference type="PIRSR" id="PIRSR001220-1"/>
    </source>
</evidence>
<organism evidence="8 9">
    <name type="scientific">Azospirillum cavernae</name>
    <dbReference type="NCBI Taxonomy" id="2320860"/>
    <lineage>
        <taxon>Bacteria</taxon>
        <taxon>Pseudomonadati</taxon>
        <taxon>Pseudomonadota</taxon>
        <taxon>Alphaproteobacteria</taxon>
        <taxon>Rhodospirillales</taxon>
        <taxon>Azospirillaceae</taxon>
        <taxon>Azospirillum</taxon>
    </lineage>
</organism>
<sequence>MANVFVLYTGGTIGCKPDDSAGGALAPMPGPEFEALVLSMPGLADHKVADYEGLTWTMGWFDTTLDSSNMTPSDWITIAQTLVGAYQDYDGFVVLHGTDTMAYTASALSFLLPGLSKPVVVSGSQVPLIFTLSDALTNLVGAIVVAGTVPVPESTVYFDTKLLRGNRSEKINANQFAGFGSPNFPPLAEVGSFITQNTALWLPPPGPETSLSVPTNLAACQTALAAQALAVASFSVVIVWLYPGIQPSTVTAVLNVTQPAVKGAVLLAFGEGNGPSNPAFLSVLSDANARGVVLMDNTQVQAGSVLPGAYATGLGAVGAIGAYDMTPEASLAKLVCLFASGKSSAEVKALMPTPLVGELTVTAGTAG</sequence>
<dbReference type="CDD" id="cd08963">
    <property type="entry name" value="L-asparaginase_I"/>
    <property type="match status" value="1"/>
</dbReference>